<feature type="domain" description="Major facilitator superfamily (MFS) profile" evidence="7">
    <location>
        <begin position="18"/>
        <end position="427"/>
    </location>
</feature>
<dbReference type="Gene3D" id="1.20.1250.20">
    <property type="entry name" value="MFS general substrate transporter like domains"/>
    <property type="match status" value="1"/>
</dbReference>
<evidence type="ECO:0000256" key="3">
    <source>
        <dbReference type="ARBA" id="ARBA00022692"/>
    </source>
</evidence>
<keyword evidence="3 6" id="KW-0812">Transmembrane</keyword>
<proteinExistence type="predicted"/>
<evidence type="ECO:0000256" key="4">
    <source>
        <dbReference type="ARBA" id="ARBA00022989"/>
    </source>
</evidence>
<evidence type="ECO:0000313" key="9">
    <source>
        <dbReference type="Proteomes" id="UP000637074"/>
    </source>
</evidence>
<dbReference type="EMBL" id="BNDS01000031">
    <property type="protein sequence ID" value="GHI00980.1"/>
    <property type="molecule type" value="Genomic_DNA"/>
</dbReference>
<reference evidence="8 9" key="1">
    <citation type="journal article" date="2022" name="Int. J. Syst. Evol. Microbiol.">
        <title>Neobacillus kokaensis sp. nov., isolated from soil.</title>
        <authorList>
            <person name="Yuki K."/>
            <person name="Matsubara H."/>
            <person name="Yamaguchi S."/>
        </authorList>
    </citation>
    <scope>NUCLEOTIDE SEQUENCE [LARGE SCALE GENOMIC DNA]</scope>
    <source>
        <strain evidence="8 9">LOB 377</strain>
    </source>
</reference>
<evidence type="ECO:0000256" key="2">
    <source>
        <dbReference type="ARBA" id="ARBA00022448"/>
    </source>
</evidence>
<dbReference type="PANTHER" id="PTHR23511">
    <property type="entry name" value="SYNAPTIC VESICLE GLYCOPROTEIN 2"/>
    <property type="match status" value="1"/>
</dbReference>
<name>A0ABQ3N7Q8_9BACI</name>
<dbReference type="PROSITE" id="PS50850">
    <property type="entry name" value="MFS"/>
    <property type="match status" value="1"/>
</dbReference>
<dbReference type="SUPFAM" id="SSF103473">
    <property type="entry name" value="MFS general substrate transporter"/>
    <property type="match status" value="1"/>
</dbReference>
<sequence>MNQITLDEAPLNSFHKRVVAFTTGGMFCDGYILGMIGYAMVLLGPQMNLSPFWYGMIGSSALIGIFIGSLLCGWLTDRIGRKLAFTIDLILMLVLSISQFFVTDPTQLFIVRLLLGIAIGAEYAIGAALMAEFLPKKQRGSLLACLNAVWTLGFVVSVIVGYFMLKMGGENIWRWMLASSSIPAFIVLILRWGVPESPRWLINKGRREEAEKIVKKYIGTNVVIDDLVIEENIKTSYLELFSKKYLKRTIFCSVFWFCQITPFFAIITFAPQILKTFNLSDDGLTGTLILNLFQLAGVIFGVWIMDKVSRRYFMIISFAILIPSLFILGIVPNPGTFILILCFAVFLFVVTAAGNLEYVYPSELFPTHIRSTGVGFASAMSRTGAAVGTLLLPMGIERYGIGVTLLIGSGVLVIGFITSVLLAPETRGLSLNEASLVLDQPANNKM</sequence>
<keyword evidence="5 6" id="KW-0472">Membrane</keyword>
<dbReference type="Proteomes" id="UP000637074">
    <property type="component" value="Unassembled WGS sequence"/>
</dbReference>
<feature type="transmembrane region" description="Helical" evidence="6">
    <location>
        <begin position="52"/>
        <end position="76"/>
    </location>
</feature>
<feature type="transmembrane region" description="Helical" evidence="6">
    <location>
        <begin position="399"/>
        <end position="423"/>
    </location>
</feature>
<keyword evidence="9" id="KW-1185">Reference proteome</keyword>
<dbReference type="InterPro" id="IPR005828">
    <property type="entry name" value="MFS_sugar_transport-like"/>
</dbReference>
<evidence type="ECO:0000313" key="8">
    <source>
        <dbReference type="EMBL" id="GHI00980.1"/>
    </source>
</evidence>
<protein>
    <submittedName>
        <fullName evidence="8">MFS transporter</fullName>
    </submittedName>
</protein>
<feature type="transmembrane region" description="Helical" evidence="6">
    <location>
        <begin position="18"/>
        <end position="40"/>
    </location>
</feature>
<feature type="transmembrane region" description="Helical" evidence="6">
    <location>
        <begin position="175"/>
        <end position="194"/>
    </location>
</feature>
<feature type="transmembrane region" description="Helical" evidence="6">
    <location>
        <begin position="108"/>
        <end position="130"/>
    </location>
</feature>
<evidence type="ECO:0000259" key="7">
    <source>
        <dbReference type="PROSITE" id="PS50850"/>
    </source>
</evidence>
<dbReference type="Pfam" id="PF00083">
    <property type="entry name" value="Sugar_tr"/>
    <property type="match status" value="1"/>
</dbReference>
<evidence type="ECO:0000256" key="6">
    <source>
        <dbReference type="SAM" id="Phobius"/>
    </source>
</evidence>
<evidence type="ECO:0000256" key="1">
    <source>
        <dbReference type="ARBA" id="ARBA00004651"/>
    </source>
</evidence>
<dbReference type="PANTHER" id="PTHR23511:SF34">
    <property type="entry name" value="SYNAPTIC VESICLE GLYCOPROTEIN 2"/>
    <property type="match status" value="1"/>
</dbReference>
<organism evidence="8 9">
    <name type="scientific">Neobacillus kokaensis</name>
    <dbReference type="NCBI Taxonomy" id="2759023"/>
    <lineage>
        <taxon>Bacteria</taxon>
        <taxon>Bacillati</taxon>
        <taxon>Bacillota</taxon>
        <taxon>Bacilli</taxon>
        <taxon>Bacillales</taxon>
        <taxon>Bacillaceae</taxon>
        <taxon>Neobacillus</taxon>
    </lineage>
</organism>
<gene>
    <name evidence="8" type="ORF">AM1BK_45220</name>
</gene>
<feature type="transmembrane region" description="Helical" evidence="6">
    <location>
        <begin position="142"/>
        <end position="163"/>
    </location>
</feature>
<feature type="transmembrane region" description="Helical" evidence="6">
    <location>
        <begin position="337"/>
        <end position="360"/>
    </location>
</feature>
<keyword evidence="2" id="KW-0813">Transport</keyword>
<evidence type="ECO:0000256" key="5">
    <source>
        <dbReference type="ARBA" id="ARBA00023136"/>
    </source>
</evidence>
<dbReference type="InterPro" id="IPR020846">
    <property type="entry name" value="MFS_dom"/>
</dbReference>
<keyword evidence="4 6" id="KW-1133">Transmembrane helix</keyword>
<dbReference type="CDD" id="cd17316">
    <property type="entry name" value="MFS_SV2_like"/>
    <property type="match status" value="1"/>
</dbReference>
<comment type="caution">
    <text evidence="8">The sequence shown here is derived from an EMBL/GenBank/DDBJ whole genome shotgun (WGS) entry which is preliminary data.</text>
</comment>
<feature type="transmembrane region" description="Helical" evidence="6">
    <location>
        <begin position="250"/>
        <end position="274"/>
    </location>
</feature>
<dbReference type="RefSeq" id="WP_223282856.1">
    <property type="nucleotide sequence ID" value="NZ_BNDS01000031.1"/>
</dbReference>
<comment type="subcellular location">
    <subcellularLocation>
        <location evidence="1">Cell membrane</location>
        <topology evidence="1">Multi-pass membrane protein</topology>
    </subcellularLocation>
</comment>
<feature type="transmembrane region" description="Helical" evidence="6">
    <location>
        <begin position="372"/>
        <end position="393"/>
    </location>
</feature>
<feature type="transmembrane region" description="Helical" evidence="6">
    <location>
        <begin position="83"/>
        <end position="102"/>
    </location>
</feature>
<feature type="transmembrane region" description="Helical" evidence="6">
    <location>
        <begin position="286"/>
        <end position="305"/>
    </location>
</feature>
<dbReference type="PROSITE" id="PS00217">
    <property type="entry name" value="SUGAR_TRANSPORT_2"/>
    <property type="match status" value="1"/>
</dbReference>
<dbReference type="InterPro" id="IPR036259">
    <property type="entry name" value="MFS_trans_sf"/>
</dbReference>
<dbReference type="InterPro" id="IPR005829">
    <property type="entry name" value="Sugar_transporter_CS"/>
</dbReference>
<feature type="transmembrane region" description="Helical" evidence="6">
    <location>
        <begin position="312"/>
        <end position="331"/>
    </location>
</feature>
<accession>A0ABQ3N7Q8</accession>